<sequence>MKFFFKAIIIFIVTLGGLTAPLVTASETIIISNTKTEMPNKAVNSERFEQKGAAERRALPANERVVVEEIEKYLNDADVTIPKSRSVSSAVEKVIAGLAFDVAVRRNNSVISVTDFFGLTSGVKENKWFEGLKNKSDRYQTVFDKPTNKNIKLHAYYIDNKSAKTALVQHGYRSQPINIMAEAKLLSDLGYNVIVPDARSHGKSQGEYIAFGAYEKNDVNGWLEQEAAIKPNQEFVLLGVSMGAATVMMSQDTINPNLNVKAIIEDCGYFSIEEQAHDVMHMVTKYLQYIPLVNMVDWYAFENRLVDSLNDNYVKPKLKIDLYDISPLNSVENSTVPKLFIHGTKDTFIPPKAKTVLYGAAAGYKEQLDVVGAGHAENLEVSGQTYIAKVTVFLQTVDNISTLRAEIAPTINLLKNSALVTSQTGIPNWLMSSDKKNYRSNVDSKIKISKEQLFTLDANKDSQITKMTNGSLRMFLFKQDIGAFLKQDLAGVAGENYLLTFDSLNPNTAEFNTQTMSFGLGDQSKNKNPTTKGTVKQTMSYTAKQTGMMPIYFGTHYTKFNFLGSGYVQIYFSNLKVINTDIIPPRPVTIDSVINQSNQTIITGEGERNTVVKLVNEDKKIVSEVTTTAEGEFSITLPKQTAGTIMHLVNQDVKGNRSESKVIVAVE</sequence>
<accession>W7CRG1</accession>
<dbReference type="Gene3D" id="3.40.50.1820">
    <property type="entry name" value="alpha/beta hydrolase"/>
    <property type="match status" value="1"/>
</dbReference>
<dbReference type="PANTHER" id="PTHR43358:SF4">
    <property type="entry name" value="ALPHA_BETA HYDROLASE FOLD-1 DOMAIN-CONTAINING PROTEIN"/>
    <property type="match status" value="1"/>
</dbReference>
<feature type="domain" description="Serine aminopeptidase S33" evidence="1">
    <location>
        <begin position="165"/>
        <end position="368"/>
    </location>
</feature>
<dbReference type="RefSeq" id="WP_051456759.1">
    <property type="nucleotide sequence ID" value="NZ_AODH01000001.1"/>
</dbReference>
<name>W7CRG1_9LIST</name>
<gene>
    <name evidence="3" type="ORF">BCAMP_00505</name>
</gene>
<dbReference type="InterPro" id="IPR041498">
    <property type="entry name" value="Big_6"/>
</dbReference>
<dbReference type="SUPFAM" id="SSF53474">
    <property type="entry name" value="alpha/beta-Hydrolases"/>
    <property type="match status" value="1"/>
</dbReference>
<dbReference type="STRING" id="1265861.BCAMP_00505"/>
<dbReference type="Gene3D" id="2.60.40.10">
    <property type="entry name" value="Immunoglobulins"/>
    <property type="match status" value="1"/>
</dbReference>
<protein>
    <submittedName>
        <fullName evidence="3">Uncharacterized protein</fullName>
    </submittedName>
</protein>
<dbReference type="EMBL" id="AODH01000001">
    <property type="protein sequence ID" value="EUJ42224.1"/>
    <property type="molecule type" value="Genomic_DNA"/>
</dbReference>
<dbReference type="InterPro" id="IPR013783">
    <property type="entry name" value="Ig-like_fold"/>
</dbReference>
<dbReference type="PANTHER" id="PTHR43358">
    <property type="entry name" value="ALPHA/BETA-HYDROLASE"/>
    <property type="match status" value="1"/>
</dbReference>
<dbReference type="Proteomes" id="UP000019243">
    <property type="component" value="Unassembled WGS sequence"/>
</dbReference>
<dbReference type="Pfam" id="PF17936">
    <property type="entry name" value="Big_6"/>
    <property type="match status" value="1"/>
</dbReference>
<reference evidence="3 4" key="1">
    <citation type="submission" date="2012-12" db="EMBL/GenBank/DDBJ databases">
        <title>Novel taxa of Listeriaceae from agricultural environments in the United States.</title>
        <authorList>
            <person name="den Bakker H.C."/>
            <person name="Allred A."/>
            <person name="Warchocki S."/>
            <person name="Wright E.M."/>
            <person name="Burrell A."/>
            <person name="Nightingale K.K."/>
            <person name="Kephart D."/>
            <person name="Wiedmann M."/>
        </authorList>
    </citation>
    <scope>NUCLEOTIDE SEQUENCE [LARGE SCALE GENOMIC DNA]</scope>
    <source>
        <strain evidence="3 4">FSL F6-1037</strain>
    </source>
</reference>
<evidence type="ECO:0000259" key="1">
    <source>
        <dbReference type="Pfam" id="PF12146"/>
    </source>
</evidence>
<feature type="domain" description="Bacterial Ig" evidence="2">
    <location>
        <begin position="590"/>
        <end position="665"/>
    </location>
</feature>
<dbReference type="InterPro" id="IPR029058">
    <property type="entry name" value="AB_hydrolase_fold"/>
</dbReference>
<proteinExistence type="predicted"/>
<dbReference type="AlphaFoldDB" id="W7CRG1"/>
<dbReference type="InterPro" id="IPR052920">
    <property type="entry name" value="DNA-binding_regulatory"/>
</dbReference>
<evidence type="ECO:0000313" key="3">
    <source>
        <dbReference type="EMBL" id="EUJ42224.1"/>
    </source>
</evidence>
<dbReference type="Pfam" id="PF12146">
    <property type="entry name" value="Hydrolase_4"/>
    <property type="match status" value="1"/>
</dbReference>
<organism evidence="3 4">
    <name type="scientific">Brochothrix campestris FSL F6-1037</name>
    <dbReference type="NCBI Taxonomy" id="1265861"/>
    <lineage>
        <taxon>Bacteria</taxon>
        <taxon>Bacillati</taxon>
        <taxon>Bacillota</taxon>
        <taxon>Bacilli</taxon>
        <taxon>Bacillales</taxon>
        <taxon>Listeriaceae</taxon>
        <taxon>Brochothrix</taxon>
    </lineage>
</organism>
<comment type="caution">
    <text evidence="3">The sequence shown here is derived from an EMBL/GenBank/DDBJ whole genome shotgun (WGS) entry which is preliminary data.</text>
</comment>
<evidence type="ECO:0000259" key="2">
    <source>
        <dbReference type="Pfam" id="PF17936"/>
    </source>
</evidence>
<evidence type="ECO:0000313" key="4">
    <source>
        <dbReference type="Proteomes" id="UP000019243"/>
    </source>
</evidence>
<keyword evidence="4" id="KW-1185">Reference proteome</keyword>
<dbReference type="InterPro" id="IPR022742">
    <property type="entry name" value="Hydrolase_4"/>
</dbReference>